<gene>
    <name evidence="1" type="ORF">JFN93_15955</name>
</gene>
<protein>
    <submittedName>
        <fullName evidence="1">Uncharacterized protein</fullName>
    </submittedName>
</protein>
<proteinExistence type="predicted"/>
<organism evidence="1 2">
    <name type="scientific">Geomesophilobacter sediminis</name>
    <dbReference type="NCBI Taxonomy" id="2798584"/>
    <lineage>
        <taxon>Bacteria</taxon>
        <taxon>Pseudomonadati</taxon>
        <taxon>Thermodesulfobacteriota</taxon>
        <taxon>Desulfuromonadia</taxon>
        <taxon>Geobacterales</taxon>
        <taxon>Geobacteraceae</taxon>
        <taxon>Geomesophilobacter</taxon>
    </lineage>
</organism>
<reference evidence="1" key="1">
    <citation type="submission" date="2020-12" db="EMBL/GenBank/DDBJ databases">
        <title>Geomonas sp. Red875, isolated from river sediment.</title>
        <authorList>
            <person name="Xu Z."/>
            <person name="Zhang Z."/>
            <person name="Masuda Y."/>
            <person name="Itoh H."/>
            <person name="Senoo K."/>
        </authorList>
    </citation>
    <scope>NUCLEOTIDE SEQUENCE</scope>
    <source>
        <strain evidence="1">Red875</strain>
    </source>
</reference>
<keyword evidence="2" id="KW-1185">Reference proteome</keyword>
<name>A0A8J7LZD0_9BACT</name>
<comment type="caution">
    <text evidence="1">The sequence shown here is derived from an EMBL/GenBank/DDBJ whole genome shotgun (WGS) entry which is preliminary data.</text>
</comment>
<evidence type="ECO:0000313" key="2">
    <source>
        <dbReference type="Proteomes" id="UP000636888"/>
    </source>
</evidence>
<sequence length="62" mass="7099">MSEFDTVYHEYQRVLAQLSNAGDIRTKNELFQQLTDLLSRMEELIVSQTPGKILSGRHDMGS</sequence>
<dbReference type="AlphaFoldDB" id="A0A8J7LZD0"/>
<accession>A0A8J7LZD0</accession>
<evidence type="ECO:0000313" key="1">
    <source>
        <dbReference type="EMBL" id="MBJ6726211.1"/>
    </source>
</evidence>
<dbReference type="EMBL" id="JAEMHM010000013">
    <property type="protein sequence ID" value="MBJ6726211.1"/>
    <property type="molecule type" value="Genomic_DNA"/>
</dbReference>
<dbReference type="Proteomes" id="UP000636888">
    <property type="component" value="Unassembled WGS sequence"/>
</dbReference>
<dbReference type="RefSeq" id="WP_199385101.1">
    <property type="nucleotide sequence ID" value="NZ_JAEMHM010000013.1"/>
</dbReference>